<organism evidence="6 7">
    <name type="scientific">Methylocella tundrae</name>
    <dbReference type="NCBI Taxonomy" id="227605"/>
    <lineage>
        <taxon>Bacteria</taxon>
        <taxon>Pseudomonadati</taxon>
        <taxon>Pseudomonadota</taxon>
        <taxon>Alphaproteobacteria</taxon>
        <taxon>Hyphomicrobiales</taxon>
        <taxon>Beijerinckiaceae</taxon>
        <taxon>Methylocella</taxon>
    </lineage>
</organism>
<comment type="catalytic activity">
    <reaction evidence="2 4">
        <text>L-methionyl-[protein] + [thioredoxin]-disulfide + H2O = L-methionyl-(S)-S-oxide-[protein] + [thioredoxin]-dithiol</text>
        <dbReference type="Rhea" id="RHEA:14217"/>
        <dbReference type="Rhea" id="RHEA-COMP:10698"/>
        <dbReference type="Rhea" id="RHEA-COMP:10700"/>
        <dbReference type="Rhea" id="RHEA-COMP:12313"/>
        <dbReference type="Rhea" id="RHEA-COMP:12315"/>
        <dbReference type="ChEBI" id="CHEBI:15377"/>
        <dbReference type="ChEBI" id="CHEBI:16044"/>
        <dbReference type="ChEBI" id="CHEBI:29950"/>
        <dbReference type="ChEBI" id="CHEBI:44120"/>
        <dbReference type="ChEBI" id="CHEBI:50058"/>
        <dbReference type="EC" id="1.8.4.11"/>
    </reaction>
</comment>
<dbReference type="SUPFAM" id="SSF55068">
    <property type="entry name" value="Peptide methionine sulfoxide reductase"/>
    <property type="match status" value="1"/>
</dbReference>
<dbReference type="EC" id="1.8.4.11" evidence="4"/>
<dbReference type="InterPro" id="IPR002569">
    <property type="entry name" value="Met_Sox_Rdtase_MsrA_dom"/>
</dbReference>
<dbReference type="Pfam" id="PF01625">
    <property type="entry name" value="PMSR"/>
    <property type="match status" value="1"/>
</dbReference>
<feature type="active site" evidence="4">
    <location>
        <position position="73"/>
    </location>
</feature>
<evidence type="ECO:0000259" key="5">
    <source>
        <dbReference type="Pfam" id="PF01625"/>
    </source>
</evidence>
<evidence type="ECO:0000256" key="4">
    <source>
        <dbReference type="HAMAP-Rule" id="MF_01401"/>
    </source>
</evidence>
<keyword evidence="1 4" id="KW-0560">Oxidoreductase</keyword>
<proteinExistence type="inferred from homology"/>
<evidence type="ECO:0000313" key="7">
    <source>
        <dbReference type="Proteomes" id="UP000485880"/>
    </source>
</evidence>
<reference evidence="6 7" key="1">
    <citation type="submission" date="2019-05" db="EMBL/GenBank/DDBJ databases">
        <authorList>
            <person name="Farhan Ul Haque M."/>
        </authorList>
    </citation>
    <scope>NUCLEOTIDE SEQUENCE [LARGE SCALE GENOMIC DNA]</scope>
    <source>
        <strain evidence="6">2</strain>
    </source>
</reference>
<evidence type="ECO:0000313" key="6">
    <source>
        <dbReference type="EMBL" id="VTZ48183.1"/>
    </source>
</evidence>
<accession>A0A8B6M1D5</accession>
<dbReference type="InterPro" id="IPR036509">
    <property type="entry name" value="Met_Sox_Rdtase_MsrA_sf"/>
</dbReference>
<keyword evidence="7" id="KW-1185">Reference proteome</keyword>
<dbReference type="NCBIfam" id="TIGR00401">
    <property type="entry name" value="msrA"/>
    <property type="match status" value="1"/>
</dbReference>
<comment type="function">
    <text evidence="4">Has an important function as a repair enzyme for proteins that have been inactivated by oxidation. Catalyzes the reversible oxidation-reduction of methionine sulfoxide in proteins to methionine.</text>
</comment>
<name>A0A8B6M1D5_METTU</name>
<comment type="similarity">
    <text evidence="4">Belongs to the MsrA Met sulfoxide reductase family.</text>
</comment>
<sequence>MAASDLPFRGPPGGAHCNRRQIAGGGILVLCAALLPLGSAAAGAGRLVPPPAGDPTSGADVSGPQTIVVSGGCFWGVQAVYQHVKGVESAVSGYAGGAPDTAHYEAVSSGRTGHAESVKITFDPHVVRAGDLLRIFFSVVHDPTQRDRQGPDSGTQYRSAIFTTGDKQMALAKNYIEQLERAGTFNQPITTRVEPLSGFYPAESYHQDYFVMHPGSLYIMINDRPKVENLKLLFPNFYRAKPKLVGDTPNHS</sequence>
<protein>
    <recommendedName>
        <fullName evidence="4">Peptide methionine sulfoxide reductase MsrA</fullName>
        <shortName evidence="4">Protein-methionine-S-oxide reductase</shortName>
        <ecNumber evidence="4">1.8.4.11</ecNumber>
    </recommendedName>
    <alternativeName>
        <fullName evidence="4">Peptide-methionine (S)-S-oxide reductase</fullName>
        <shortName evidence="4">Peptide Met(O) reductase</shortName>
    </alternativeName>
</protein>
<evidence type="ECO:0000256" key="3">
    <source>
        <dbReference type="ARBA" id="ARBA00048782"/>
    </source>
</evidence>
<dbReference type="Proteomes" id="UP000485880">
    <property type="component" value="Unassembled WGS sequence"/>
</dbReference>
<dbReference type="GO" id="GO:0008113">
    <property type="term" value="F:peptide-methionine (S)-S-oxide reductase activity"/>
    <property type="evidence" value="ECO:0007669"/>
    <property type="project" value="UniProtKB-UniRule"/>
</dbReference>
<dbReference type="PANTHER" id="PTHR43774">
    <property type="entry name" value="PEPTIDE METHIONINE SULFOXIDE REDUCTASE"/>
    <property type="match status" value="1"/>
</dbReference>
<dbReference type="AlphaFoldDB" id="A0A8B6M1D5"/>
<dbReference type="HAMAP" id="MF_01401">
    <property type="entry name" value="MsrA"/>
    <property type="match status" value="1"/>
</dbReference>
<dbReference type="EMBL" id="CABFMQ020000001">
    <property type="protein sequence ID" value="VTZ48183.1"/>
    <property type="molecule type" value="Genomic_DNA"/>
</dbReference>
<evidence type="ECO:0000256" key="2">
    <source>
        <dbReference type="ARBA" id="ARBA00047806"/>
    </source>
</evidence>
<dbReference type="PANTHER" id="PTHR43774:SF1">
    <property type="entry name" value="PEPTIDE METHIONINE SULFOXIDE REDUCTASE MSRA 2"/>
    <property type="match status" value="1"/>
</dbReference>
<dbReference type="RefSeq" id="WP_174510828.1">
    <property type="nucleotide sequence ID" value="NZ_CABFMQ020000001.1"/>
</dbReference>
<gene>
    <name evidence="4 6" type="primary">msrA</name>
    <name evidence="6" type="ORF">MPC4_10133</name>
</gene>
<comment type="catalytic activity">
    <reaction evidence="3 4">
        <text>[thioredoxin]-disulfide + L-methionine + H2O = L-methionine (S)-S-oxide + [thioredoxin]-dithiol</text>
        <dbReference type="Rhea" id="RHEA:19993"/>
        <dbReference type="Rhea" id="RHEA-COMP:10698"/>
        <dbReference type="Rhea" id="RHEA-COMP:10700"/>
        <dbReference type="ChEBI" id="CHEBI:15377"/>
        <dbReference type="ChEBI" id="CHEBI:29950"/>
        <dbReference type="ChEBI" id="CHEBI:50058"/>
        <dbReference type="ChEBI" id="CHEBI:57844"/>
        <dbReference type="ChEBI" id="CHEBI:58772"/>
        <dbReference type="EC" id="1.8.4.11"/>
    </reaction>
</comment>
<evidence type="ECO:0000256" key="1">
    <source>
        <dbReference type="ARBA" id="ARBA00023002"/>
    </source>
</evidence>
<comment type="caution">
    <text evidence="6">The sequence shown here is derived from an EMBL/GenBank/DDBJ whole genome shotgun (WGS) entry which is preliminary data.</text>
</comment>
<dbReference type="Gene3D" id="3.30.1060.10">
    <property type="entry name" value="Peptide methionine sulphoxide reductase MsrA"/>
    <property type="match status" value="1"/>
</dbReference>
<feature type="domain" description="Peptide methionine sulphoxide reductase MsrA" evidence="5">
    <location>
        <begin position="66"/>
        <end position="218"/>
    </location>
</feature>